<dbReference type="Proteomes" id="UP000064189">
    <property type="component" value="Unassembled WGS sequence"/>
</dbReference>
<dbReference type="PROSITE" id="PS50966">
    <property type="entry name" value="ZF_SWIM"/>
    <property type="match status" value="1"/>
</dbReference>
<dbReference type="GO" id="GO:0008270">
    <property type="term" value="F:zinc ion binding"/>
    <property type="evidence" value="ECO:0007669"/>
    <property type="project" value="UniProtKB-KW"/>
</dbReference>
<evidence type="ECO:0000256" key="1">
    <source>
        <dbReference type="PROSITE-ProRule" id="PRU00325"/>
    </source>
</evidence>
<dbReference type="Pfam" id="PF04434">
    <property type="entry name" value="SWIM"/>
    <property type="match status" value="1"/>
</dbReference>
<keyword evidence="1" id="KW-0479">Metal-binding</keyword>
<accession>A0A109MZT9</accession>
<gene>
    <name evidence="3" type="ORF">AS888_14710</name>
</gene>
<reference evidence="3 4" key="1">
    <citation type="submission" date="2015-11" db="EMBL/GenBank/DDBJ databases">
        <title>Genome Sequence of Bacillus simplex strain VanAntwerpen2.</title>
        <authorList>
            <person name="Couger M.B."/>
        </authorList>
    </citation>
    <scope>NUCLEOTIDE SEQUENCE [LARGE SCALE GENOMIC DNA]</scope>
    <source>
        <strain evidence="3 4">VanAntwerpen02</strain>
    </source>
</reference>
<dbReference type="AlphaFoldDB" id="A0A109MZT9"/>
<organism evidence="3 4">
    <name type="scientific">Peribacillus simplex</name>
    <dbReference type="NCBI Taxonomy" id="1478"/>
    <lineage>
        <taxon>Bacteria</taxon>
        <taxon>Bacillati</taxon>
        <taxon>Bacillota</taxon>
        <taxon>Bacilli</taxon>
        <taxon>Bacillales</taxon>
        <taxon>Bacillaceae</taxon>
        <taxon>Peribacillus</taxon>
    </lineage>
</organism>
<comment type="caution">
    <text evidence="3">The sequence shown here is derived from an EMBL/GenBank/DDBJ whole genome shotgun (WGS) entry which is preliminary data.</text>
</comment>
<name>A0A109MZT9_9BACI</name>
<feature type="domain" description="SWIM-type" evidence="2">
    <location>
        <begin position="47"/>
        <end position="92"/>
    </location>
</feature>
<evidence type="ECO:0000313" key="3">
    <source>
        <dbReference type="EMBL" id="KWW20883.1"/>
    </source>
</evidence>
<proteinExistence type="predicted"/>
<evidence type="ECO:0000313" key="4">
    <source>
        <dbReference type="Proteomes" id="UP000064189"/>
    </source>
</evidence>
<protein>
    <recommendedName>
        <fullName evidence="2">SWIM-type domain-containing protein</fullName>
    </recommendedName>
</protein>
<dbReference type="RefSeq" id="WP_061141241.1">
    <property type="nucleotide sequence ID" value="NZ_LNNH01000012.1"/>
</dbReference>
<keyword evidence="1" id="KW-0862">Zinc</keyword>
<dbReference type="InterPro" id="IPR007527">
    <property type="entry name" value="Znf_SWIM"/>
</dbReference>
<evidence type="ECO:0000259" key="2">
    <source>
        <dbReference type="PROSITE" id="PS50966"/>
    </source>
</evidence>
<keyword evidence="1" id="KW-0863">Zinc-finger</keyword>
<dbReference type="EMBL" id="LNNH01000012">
    <property type="protein sequence ID" value="KWW20883.1"/>
    <property type="molecule type" value="Genomic_DNA"/>
</dbReference>
<keyword evidence="4" id="KW-1185">Reference proteome</keyword>
<sequence length="541" mass="63706">MERELLLVGERLAELLEAGNPEDSDVVNQGLQLYRQGLVVIKEEAADTVAAEVQDETRHKARLNLLFPQEGSCTCDSRFICRHQMAVFFAVYSEHASVSDWLNEWKAPKIESAAQALQQVKRASELLKQAEETPIILDKSYPSWKQFVDVTFSEHVEPHIGEPNYMIENHIQTYFKRLSSKAPMEREWKLLYQFVTQFCTMQLTLRMIQLHKSQTQTIRVFYALAVDLAEELHETVQPLSRQARPFAFDPFVFSIKEDVAKLLDGGFGLEYEKIDLYREIWSYLFSNSSWRKEELERIKEELPDKYTGTTERTSYSLAAIHLSLLENQDKQAIELLHELKKDACPYIFYWLNLLSESDNRSRGIPFIEFIIANVQEFLADLSDYYQRVDFVRTFTTLISSCCYKLKRTDLLEKFYRATLPHSYWNYANFLFEQGHYKKWVEMHIYSEISIDLISSESIKEVVSKEPELILPLYYHAVQEKVSLKNRPAYKQAVRYLKKMRTIYKKTKKEDTFERYILYVADSTKRLRAFQEELKRGKLIDV</sequence>